<reference key="2">
    <citation type="journal article" date="2000" name="Nature">
        <title>Sequence and analysis of chromosome 5 of the plant Arabidopsis thaliana.</title>
        <authorList>
            <consortium name="Kazusa DNA Research Institute"/>
            <consortium name="Cold Spring Harbor and Washington University in St Louis Sequencing Consortium"/>
            <consortium name="European Union Arabidopsis Genome Sequencing Consortium"/>
            <person name="Tabata S."/>
            <person name="Kaneko T."/>
            <person name="Nakamura Y."/>
            <person name="Kotani H."/>
            <person name="Kato T."/>
            <person name="Asamizu E."/>
            <person name="Miyajima N."/>
            <person name="Sasamoto S."/>
            <person name="Kimura T."/>
            <person name="Hosouchi T."/>
            <person name="Kawashima K."/>
            <person name="Kohara M."/>
            <person name="Matsumoto M."/>
            <person name="Matsuno A."/>
            <person name="Muraki A."/>
            <person name="Nakayama S."/>
            <person name="Nakazaki N."/>
            <person name="Naruo K."/>
            <person name="Okumura S."/>
            <person name="Shinpo S."/>
            <person name="Takeuchi C."/>
            <person name="Wada T."/>
            <person name="Watanabe A."/>
            <person name="Yamada M."/>
            <person name="Yasuda M."/>
            <person name="Sato S."/>
            <person name="de la Bastide M."/>
            <person name="Huang E."/>
            <person name="Spiegel L."/>
            <person name="Gnoj L."/>
            <person name="O'Shaughnessy A."/>
            <person name="Preston R."/>
            <person name="Habermann K."/>
            <person name="Murray J."/>
            <person name="Johnson D."/>
            <person name="Rohlfing T."/>
            <person name="Nelson J."/>
            <person name="Stoneking T."/>
            <person name="Pepin K."/>
            <person name="Spieth J."/>
            <person name="Sekhon M."/>
            <person name="Armstrong J."/>
            <person name="Becker M."/>
            <person name="Belter E."/>
            <person name="Cordum H."/>
            <person name="Cordes M."/>
            <person name="Courtney L."/>
            <person name="Courtney W."/>
            <person name="Dante M."/>
            <person name="Du H."/>
            <person name="Edwards J."/>
            <person name="Fryman J."/>
            <person name="Haakensen B."/>
            <person name="Lamar E."/>
            <person name="Latreille P."/>
            <person name="Leonard S."/>
            <person name="Meyer R."/>
            <person name="Mulvaney E."/>
            <person name="Ozersky P."/>
            <person name="Riley A."/>
            <person name="Strowmatt C."/>
            <person name="Wagner-McPherson C."/>
            <person name="Wollam A."/>
            <person name="Yoakum M."/>
            <person name="Bell M."/>
            <person name="Dedhia N."/>
            <person name="Parnell L."/>
            <person name="Shah R."/>
            <person name="Rodriguez M."/>
            <person name="See L.H."/>
            <person name="Vil D."/>
            <person name="Baker J."/>
            <person name="Kirchoff K."/>
            <person name="Toth K."/>
            <person name="King L."/>
            <person name="Bahret A."/>
            <person name="Miller B."/>
            <person name="Marra M."/>
            <person name="Martienssen R."/>
            <person name="McCombie W.R."/>
            <person name="Wilson R.K."/>
            <person name="Murphy G."/>
            <person name="Bancroft I."/>
            <person name="Volckaert G."/>
            <person name="Wambutt R."/>
            <person name="Dusterhoft A."/>
            <person name="Stiekema W."/>
            <person name="Pohl T."/>
            <person name="Entian K.D."/>
            <person name="Terryn N."/>
            <person name="Hartley N."/>
            <person name="Bent E."/>
            <person name="Johnson S."/>
            <person name="Langham S.A."/>
            <person name="McCullagh B."/>
            <person name="Robben J."/>
            <person name="Grymonprez B."/>
            <person name="Zimmermann W."/>
            <person name="Ramsperger U."/>
            <person name="Wedler H."/>
            <person name="Balke K."/>
            <person name="Wedler E."/>
            <person name="Peters S."/>
            <person name="van Staveren M."/>
            <person name="Dirkse W."/>
            <person name="Mooijman P."/>
            <person name="Lankhorst R.K."/>
            <person name="Weitzenegger T."/>
            <person name="Bothe G."/>
            <person name="Rose M."/>
            <person name="Hauf J."/>
            <person name="Berneiser S."/>
            <person name="Hempel S."/>
            <person name="Feldpausch M."/>
            <person name="Lamberth S."/>
            <person name="Villarroel R."/>
            <person name="Gielen J."/>
            <person name="Ardiles W."/>
            <person name="Bents O."/>
            <person name="Lemcke K."/>
            <person name="Kolesov G."/>
            <person name="Mayer K."/>
            <person name="Rudd S."/>
            <person name="Schoof H."/>
            <person name="Schueller C."/>
            <person name="Zaccaria P."/>
            <person name="Mewes H.W."/>
            <person name="Bevan M."/>
            <person name="Fransz P."/>
        </authorList>
    </citation>
    <scope>NUCLEOTIDE SEQUENCE [LARGE SCALE GENOMIC DNA]</scope>
    <source>
        <strain>cv. Columbia</strain>
    </source>
</reference>
<organism evidence="1">
    <name type="scientific">Arabidopsis thaliana</name>
    <name type="common">Mouse-ear cress</name>
    <dbReference type="NCBI Taxonomy" id="3702"/>
    <lineage>
        <taxon>Eukaryota</taxon>
        <taxon>Viridiplantae</taxon>
        <taxon>Streptophyta</taxon>
        <taxon>Embryophyta</taxon>
        <taxon>Tracheophyta</taxon>
        <taxon>Spermatophyta</taxon>
        <taxon>Magnoliopsida</taxon>
        <taxon>eudicotyledons</taxon>
        <taxon>Gunneridae</taxon>
        <taxon>Pentapetalae</taxon>
        <taxon>rosids</taxon>
        <taxon>malvids</taxon>
        <taxon>Brassicales</taxon>
        <taxon>Brassicaceae</taxon>
        <taxon>Camelineae</taxon>
        <taxon>Arabidopsis</taxon>
    </lineage>
</organism>
<accession>Q9FK01</accession>
<sequence length="130" mass="14946">MFSSNNRSTQLTCGFKVNTNSSEWYKSITRILKKVKGGDFLLDADEGRAYISGLGDPHKLLKLMGSVKGKAAEMTFVKTGGHHHHHQHHYPHYWPSDNCYSRQHPPYYSQSLAMQPYHHQYPYPGYSIYG</sequence>
<protein>
    <submittedName>
        <fullName evidence="1">Emb|CAB62624.1</fullName>
    </submittedName>
</protein>
<reference evidence="1" key="1">
    <citation type="journal article" date="1998" name="DNA Res.">
        <title>Structural analysis of Arabidopsis thaliana chromosome 5. VI. Sequence features of the regions of 1,367,185 bp covered by 19 physically assigned P1 and TAC clones.</title>
        <authorList>
            <person name="Kotani H."/>
            <person name="Nakamura Y."/>
            <person name="Sato S."/>
            <person name="Asamizu E."/>
            <person name="Kaneko T."/>
            <person name="Miyajima N."/>
            <person name="Tabata S."/>
        </authorList>
    </citation>
    <scope>NUCLEOTIDE SEQUENCE [LARGE SCALE GENOMIC DNA]</scope>
</reference>
<dbReference type="AlphaFoldDB" id="Q9FK01"/>
<proteinExistence type="predicted"/>
<evidence type="ECO:0000313" key="1">
    <source>
        <dbReference type="EMBL" id="BAB10913.1"/>
    </source>
</evidence>
<dbReference type="ExpressionAtlas" id="Q9FK01">
    <property type="expression patterns" value="baseline and differential"/>
</dbReference>
<dbReference type="PhylomeDB" id="Q9FK01"/>
<dbReference type="EMBL" id="AB013389">
    <property type="protein sequence ID" value="BAB10913.1"/>
    <property type="molecule type" value="Genomic_DNA"/>
</dbReference>
<name>Q9FK01_ARATH</name>